<keyword evidence="5" id="KW-0539">Nucleus</keyword>
<feature type="domain" description="TF-B3" evidence="6">
    <location>
        <begin position="448"/>
        <end position="498"/>
    </location>
</feature>
<dbReference type="Proteomes" id="UP001237642">
    <property type="component" value="Unassembled WGS sequence"/>
</dbReference>
<dbReference type="PANTHER" id="PTHR31920:SF132">
    <property type="entry name" value="TF-B3 DOMAIN-CONTAINING PROTEIN"/>
    <property type="match status" value="1"/>
</dbReference>
<dbReference type="AlphaFoldDB" id="A0AAD8I7Y8"/>
<evidence type="ECO:0000259" key="6">
    <source>
        <dbReference type="PROSITE" id="PS50863"/>
    </source>
</evidence>
<comment type="subcellular location">
    <subcellularLocation>
        <location evidence="1">Nucleus</location>
    </subcellularLocation>
</comment>
<organism evidence="7 8">
    <name type="scientific">Heracleum sosnowskyi</name>
    <dbReference type="NCBI Taxonomy" id="360622"/>
    <lineage>
        <taxon>Eukaryota</taxon>
        <taxon>Viridiplantae</taxon>
        <taxon>Streptophyta</taxon>
        <taxon>Embryophyta</taxon>
        <taxon>Tracheophyta</taxon>
        <taxon>Spermatophyta</taxon>
        <taxon>Magnoliopsida</taxon>
        <taxon>eudicotyledons</taxon>
        <taxon>Gunneridae</taxon>
        <taxon>Pentapetalae</taxon>
        <taxon>asterids</taxon>
        <taxon>campanulids</taxon>
        <taxon>Apiales</taxon>
        <taxon>Apiaceae</taxon>
        <taxon>Apioideae</taxon>
        <taxon>apioid superclade</taxon>
        <taxon>Tordylieae</taxon>
        <taxon>Tordyliinae</taxon>
        <taxon>Heracleum</taxon>
    </lineage>
</organism>
<keyword evidence="2" id="KW-0805">Transcription regulation</keyword>
<evidence type="ECO:0000313" key="8">
    <source>
        <dbReference type="Proteomes" id="UP001237642"/>
    </source>
</evidence>
<dbReference type="InterPro" id="IPR003340">
    <property type="entry name" value="B3_DNA-bd"/>
</dbReference>
<keyword evidence="8" id="KW-1185">Reference proteome</keyword>
<feature type="domain" description="TF-B3" evidence="6">
    <location>
        <begin position="186"/>
        <end position="237"/>
    </location>
</feature>
<dbReference type="EMBL" id="JAUIZM010000006">
    <property type="protein sequence ID" value="KAK1380423.1"/>
    <property type="molecule type" value="Genomic_DNA"/>
</dbReference>
<dbReference type="InterPro" id="IPR015300">
    <property type="entry name" value="DNA-bd_pseudobarrel_sf"/>
</dbReference>
<dbReference type="SUPFAM" id="SSF101936">
    <property type="entry name" value="DNA-binding pseudobarrel domain"/>
    <property type="match status" value="3"/>
</dbReference>
<reference evidence="7" key="1">
    <citation type="submission" date="2023-02" db="EMBL/GenBank/DDBJ databases">
        <title>Genome of toxic invasive species Heracleum sosnowskyi carries increased number of genes despite the absence of recent whole-genome duplications.</title>
        <authorList>
            <person name="Schelkunov M."/>
            <person name="Shtratnikova V."/>
            <person name="Makarenko M."/>
            <person name="Klepikova A."/>
            <person name="Omelchenko D."/>
            <person name="Novikova G."/>
            <person name="Obukhova E."/>
            <person name="Bogdanov V."/>
            <person name="Penin A."/>
            <person name="Logacheva M."/>
        </authorList>
    </citation>
    <scope>NUCLEOTIDE SEQUENCE</scope>
    <source>
        <strain evidence="7">Hsosn_3</strain>
        <tissue evidence="7">Leaf</tissue>
    </source>
</reference>
<dbReference type="InterPro" id="IPR050655">
    <property type="entry name" value="Plant_B3_domain"/>
</dbReference>
<dbReference type="PANTHER" id="PTHR31920">
    <property type="entry name" value="B3 DOMAIN-CONTAINING"/>
    <property type="match status" value="1"/>
</dbReference>
<dbReference type="GO" id="GO:0003677">
    <property type="term" value="F:DNA binding"/>
    <property type="evidence" value="ECO:0007669"/>
    <property type="project" value="UniProtKB-KW"/>
</dbReference>
<evidence type="ECO:0000256" key="1">
    <source>
        <dbReference type="ARBA" id="ARBA00004123"/>
    </source>
</evidence>
<dbReference type="Gene3D" id="2.40.330.10">
    <property type="entry name" value="DNA-binding pseudobarrel domain"/>
    <property type="match status" value="3"/>
</dbReference>
<dbReference type="CDD" id="cd10017">
    <property type="entry name" value="B3_DNA"/>
    <property type="match status" value="2"/>
</dbReference>
<sequence length="498" mass="56795">MESKDRQISFICPNFSSHYRPGELILPLVFYVEHGKSLPSKVRLHVESSHVWSGTVVDGGKKIEGLEGMMTLYGIRPYSLVLLEYDGGVNFRVQLYSPYATEIMYSNYEHCPSSDLLYNKIELAIFSSVFTYNAIDNFSGVYHLVIENKHLVGAKMLPVLSSYACHQLSLDESCKTLKLGFKKYFWNISVDFKNGSLYFGDGWIEFLDALCVMAGDSLSFCKSDEKFKYIVCVFHGSLVSKEVNIGVSVGLRSYARFFKMITESSLKSGEIEVPRVFIRNYGDELSNTLNVNLGGGISTQFKYCPGSCRIYGLHHLFGKYSVLEDYVVFFNYLGSSKFVVSVYDSQWMNHFRDSDGYYRFEDFTGPSCVEDIVVLSDSTDDTLDTSDDSSVESDDENSEEYELFSFRVVLKASHVEKKSRGVYIAKNLWSIYKHWGKRTSITLSFGAEQWTVEALRNNRDCRFGIGWDDFIEDNNLSADDVLYFEYVGHYGFHVKIDG</sequence>
<evidence type="ECO:0000256" key="2">
    <source>
        <dbReference type="ARBA" id="ARBA00023015"/>
    </source>
</evidence>
<evidence type="ECO:0000313" key="7">
    <source>
        <dbReference type="EMBL" id="KAK1380423.1"/>
    </source>
</evidence>
<dbReference type="GO" id="GO:0005634">
    <property type="term" value="C:nucleus"/>
    <property type="evidence" value="ECO:0007669"/>
    <property type="project" value="UniProtKB-SubCell"/>
</dbReference>
<gene>
    <name evidence="7" type="ORF">POM88_027167</name>
</gene>
<evidence type="ECO:0000256" key="5">
    <source>
        <dbReference type="ARBA" id="ARBA00023242"/>
    </source>
</evidence>
<reference evidence="7" key="2">
    <citation type="submission" date="2023-05" db="EMBL/GenBank/DDBJ databases">
        <authorList>
            <person name="Schelkunov M.I."/>
        </authorList>
    </citation>
    <scope>NUCLEOTIDE SEQUENCE</scope>
    <source>
        <strain evidence="7">Hsosn_3</strain>
        <tissue evidence="7">Leaf</tissue>
    </source>
</reference>
<dbReference type="PROSITE" id="PS50863">
    <property type="entry name" value="B3"/>
    <property type="match status" value="2"/>
</dbReference>
<evidence type="ECO:0000256" key="4">
    <source>
        <dbReference type="ARBA" id="ARBA00023163"/>
    </source>
</evidence>
<proteinExistence type="predicted"/>
<name>A0AAD8I7Y8_9APIA</name>
<evidence type="ECO:0000256" key="3">
    <source>
        <dbReference type="ARBA" id="ARBA00023125"/>
    </source>
</evidence>
<dbReference type="Pfam" id="PF02362">
    <property type="entry name" value="B3"/>
    <property type="match status" value="1"/>
</dbReference>
<protein>
    <recommendedName>
        <fullName evidence="6">TF-B3 domain-containing protein</fullName>
    </recommendedName>
</protein>
<comment type="caution">
    <text evidence="7">The sequence shown here is derived from an EMBL/GenBank/DDBJ whole genome shotgun (WGS) entry which is preliminary data.</text>
</comment>
<keyword evidence="3" id="KW-0238">DNA-binding</keyword>
<keyword evidence="4" id="KW-0804">Transcription</keyword>
<accession>A0AAD8I7Y8</accession>